<evidence type="ECO:0000313" key="12">
    <source>
        <dbReference type="Proteomes" id="UP000243297"/>
    </source>
</evidence>
<evidence type="ECO:0000313" key="11">
    <source>
        <dbReference type="EMBL" id="SJZ55049.1"/>
    </source>
</evidence>
<evidence type="ECO:0000256" key="8">
    <source>
        <dbReference type="PIRSR" id="PIRSR000138-1"/>
    </source>
</evidence>
<comment type="catalytic activity">
    <reaction evidence="7">
        <text>(S)-lactate + O2 = pyruvate + H2O2</text>
        <dbReference type="Rhea" id="RHEA:55868"/>
        <dbReference type="ChEBI" id="CHEBI:15361"/>
        <dbReference type="ChEBI" id="CHEBI:15379"/>
        <dbReference type="ChEBI" id="CHEBI:16240"/>
        <dbReference type="ChEBI" id="CHEBI:16651"/>
    </reaction>
    <physiologicalReaction direction="left-to-right" evidence="7">
        <dbReference type="Rhea" id="RHEA:55869"/>
    </physiologicalReaction>
</comment>
<evidence type="ECO:0000256" key="7">
    <source>
        <dbReference type="ARBA" id="ARBA00048754"/>
    </source>
</evidence>
<comment type="cofactor">
    <cofactor evidence="1">
        <name>FMN</name>
        <dbReference type="ChEBI" id="CHEBI:58210"/>
    </cofactor>
</comment>
<dbReference type="GO" id="GO:0016853">
    <property type="term" value="F:isomerase activity"/>
    <property type="evidence" value="ECO:0007669"/>
    <property type="project" value="UniProtKB-KW"/>
</dbReference>
<dbReference type="CDD" id="cd02809">
    <property type="entry name" value="alpha_hydroxyacid_oxid_FMN"/>
    <property type="match status" value="1"/>
</dbReference>
<dbReference type="InterPro" id="IPR000262">
    <property type="entry name" value="FMN-dep_DH"/>
</dbReference>
<keyword evidence="12" id="KW-1185">Reference proteome</keyword>
<gene>
    <name evidence="11" type="ORF">SAMN02745191_0925</name>
</gene>
<organism evidence="11 12">
    <name type="scientific">Anaerorhabdus furcosa</name>
    <dbReference type="NCBI Taxonomy" id="118967"/>
    <lineage>
        <taxon>Bacteria</taxon>
        <taxon>Bacillati</taxon>
        <taxon>Bacillota</taxon>
        <taxon>Erysipelotrichia</taxon>
        <taxon>Erysipelotrichales</taxon>
        <taxon>Erysipelotrichaceae</taxon>
        <taxon>Anaerorhabdus</taxon>
    </lineage>
</organism>
<feature type="binding site" evidence="9">
    <location>
        <begin position="259"/>
        <end position="263"/>
    </location>
    <ligand>
        <name>FMN</name>
        <dbReference type="ChEBI" id="CHEBI:58210"/>
    </ligand>
</feature>
<feature type="binding site" evidence="9">
    <location>
        <begin position="282"/>
        <end position="283"/>
    </location>
    <ligand>
        <name>FMN</name>
        <dbReference type="ChEBI" id="CHEBI:58210"/>
    </ligand>
</feature>
<dbReference type="GO" id="GO:0016491">
    <property type="term" value="F:oxidoreductase activity"/>
    <property type="evidence" value="ECO:0007669"/>
    <property type="project" value="UniProtKB-KW"/>
</dbReference>
<keyword evidence="4" id="KW-0560">Oxidoreductase</keyword>
<dbReference type="PANTHER" id="PTHR10578">
    <property type="entry name" value="S -2-HYDROXY-ACID OXIDASE-RELATED"/>
    <property type="match status" value="1"/>
</dbReference>
<evidence type="ECO:0000256" key="6">
    <source>
        <dbReference type="ARBA" id="ARBA00029513"/>
    </source>
</evidence>
<dbReference type="InterPro" id="IPR012133">
    <property type="entry name" value="Alpha-hydoxy_acid_DH_FMN"/>
</dbReference>
<feature type="binding site" evidence="9">
    <location>
        <position position="231"/>
    </location>
    <ligand>
        <name>glyoxylate</name>
        <dbReference type="ChEBI" id="CHEBI:36655"/>
    </ligand>
</feature>
<evidence type="ECO:0000256" key="1">
    <source>
        <dbReference type="ARBA" id="ARBA00001917"/>
    </source>
</evidence>
<dbReference type="SUPFAM" id="SSF51395">
    <property type="entry name" value="FMN-linked oxidoreductases"/>
    <property type="match status" value="1"/>
</dbReference>
<dbReference type="PROSITE" id="PS51349">
    <property type="entry name" value="FMN_HYDROXY_ACID_DH_2"/>
    <property type="match status" value="1"/>
</dbReference>
<evidence type="ECO:0000256" key="5">
    <source>
        <dbReference type="ARBA" id="ARBA00024042"/>
    </source>
</evidence>
<dbReference type="STRING" id="118967.SAMN02745191_0925"/>
<comment type="similarity">
    <text evidence="5">Belongs to the FMN-dependent alpha-hydroxy acid dehydrogenase family.</text>
</comment>
<keyword evidence="3 9" id="KW-0288">FMN</keyword>
<dbReference type="PIRSF" id="PIRSF000138">
    <property type="entry name" value="Al-hdrx_acd_dh"/>
    <property type="match status" value="1"/>
</dbReference>
<dbReference type="EMBL" id="FUWY01000002">
    <property type="protein sequence ID" value="SJZ55049.1"/>
    <property type="molecule type" value="Genomic_DNA"/>
</dbReference>
<dbReference type="PANTHER" id="PTHR10578:SF107">
    <property type="entry name" value="2-HYDROXYACID OXIDASE 1"/>
    <property type="match status" value="1"/>
</dbReference>
<accession>A0A1T4LJY3</accession>
<keyword evidence="2 9" id="KW-0285">Flavoprotein</keyword>
<dbReference type="SMART" id="SM01240">
    <property type="entry name" value="IMPDH"/>
    <property type="match status" value="1"/>
</dbReference>
<dbReference type="AlphaFoldDB" id="A0A1T4LJY3"/>
<feature type="active site" description="Proton acceptor" evidence="8">
    <location>
        <position position="228"/>
    </location>
</feature>
<dbReference type="Pfam" id="PF01070">
    <property type="entry name" value="FMN_dh"/>
    <property type="match status" value="2"/>
</dbReference>
<protein>
    <recommendedName>
        <fullName evidence="6">L-lactate oxidase</fullName>
    </recommendedName>
</protein>
<dbReference type="InterPro" id="IPR037396">
    <property type="entry name" value="FMN_HAD"/>
</dbReference>
<evidence type="ECO:0000259" key="10">
    <source>
        <dbReference type="PROSITE" id="PS51349"/>
    </source>
</evidence>
<proteinExistence type="inferred from homology"/>
<dbReference type="RefSeq" id="WP_078711351.1">
    <property type="nucleotide sequence ID" value="NZ_FUWY01000002.1"/>
</dbReference>
<evidence type="ECO:0000256" key="9">
    <source>
        <dbReference type="PIRSR" id="PIRSR000138-2"/>
    </source>
</evidence>
<dbReference type="InterPro" id="IPR013785">
    <property type="entry name" value="Aldolase_TIM"/>
</dbReference>
<reference evidence="12" key="1">
    <citation type="submission" date="2017-02" db="EMBL/GenBank/DDBJ databases">
        <authorList>
            <person name="Varghese N."/>
            <person name="Submissions S."/>
        </authorList>
    </citation>
    <scope>NUCLEOTIDE SEQUENCE [LARGE SCALE GENOMIC DNA]</scope>
    <source>
        <strain evidence="12">ATCC 25662</strain>
    </source>
</reference>
<evidence type="ECO:0000256" key="4">
    <source>
        <dbReference type="ARBA" id="ARBA00023002"/>
    </source>
</evidence>
<feature type="domain" description="FMN hydroxy acid dehydrogenase" evidence="10">
    <location>
        <begin position="27"/>
        <end position="333"/>
    </location>
</feature>
<feature type="binding site" evidence="9">
    <location>
        <position position="204"/>
    </location>
    <ligand>
        <name>FMN</name>
        <dbReference type="ChEBI" id="CHEBI:58210"/>
    </ligand>
</feature>
<feature type="binding site" evidence="9">
    <location>
        <position position="228"/>
    </location>
    <ligand>
        <name>glyoxylate</name>
        <dbReference type="ChEBI" id="CHEBI:36655"/>
    </ligand>
</feature>
<evidence type="ECO:0000256" key="2">
    <source>
        <dbReference type="ARBA" id="ARBA00022630"/>
    </source>
</evidence>
<dbReference type="GO" id="GO:0010181">
    <property type="term" value="F:FMN binding"/>
    <property type="evidence" value="ECO:0007669"/>
    <property type="project" value="InterPro"/>
</dbReference>
<dbReference type="OrthoDB" id="9770452at2"/>
<name>A0A1T4LJY3_9FIRM</name>
<evidence type="ECO:0000256" key="3">
    <source>
        <dbReference type="ARBA" id="ARBA00022643"/>
    </source>
</evidence>
<feature type="binding site" evidence="9">
    <location>
        <position position="226"/>
    </location>
    <ligand>
        <name>FMN</name>
        <dbReference type="ChEBI" id="CHEBI:58210"/>
    </ligand>
</feature>
<dbReference type="Proteomes" id="UP000243297">
    <property type="component" value="Unassembled WGS sequence"/>
</dbReference>
<keyword evidence="11" id="KW-0413">Isomerase</keyword>
<sequence length="333" mass="35767">MKREANLCKQCPVCNGLACKGQIPGVGGIGQGNSFINNVKELQKVKLLMDVVNDIQEVNPETTLFNKKYAFPLLVAPIAGIKNNYGTDIPDYVYNSELAKACDEQGISCFVGDGIDMENFFHLPARAIHEQGGQGFVTIKPWAMEKVIERINLVKEFDVLGIAMDVDAAGLPLLRNSVTPVENKDEKALREIKKLCDGKPFIVKGIMTTEAAIAAVNAGADGIVISNHGGRVLDDCCATIDVLEEIVAAVKGKTTILIDGGFRTGTDIYKAIALGADGVLIGRPIALACATEGVEGANKIISKLKSEFQHAMRMTGCATISDITKRKIKKQTM</sequence>
<dbReference type="Gene3D" id="3.20.20.70">
    <property type="entry name" value="Aldolase class I"/>
    <property type="match status" value="1"/>
</dbReference>